<dbReference type="FunFam" id="3.90.110.10:FF:000003">
    <property type="entry name" value="L-lactate dehydrogenase A chain"/>
    <property type="match status" value="1"/>
</dbReference>
<dbReference type="UniPathway" id="UPA00554">
    <property type="reaction ID" value="UER00611"/>
</dbReference>
<dbReference type="RefSeq" id="XP_045251475.3">
    <property type="nucleotide sequence ID" value="XM_045395540.3"/>
</dbReference>
<dbReference type="Gene3D" id="3.90.110.10">
    <property type="entry name" value="Lactate dehydrogenase/glycoside hydrolase, family 4, C-terminal"/>
    <property type="match status" value="1"/>
</dbReference>
<dbReference type="SUPFAM" id="SSF56327">
    <property type="entry name" value="LDH C-terminal domain-like"/>
    <property type="match status" value="1"/>
</dbReference>
<dbReference type="InterPro" id="IPR018177">
    <property type="entry name" value="L-lactate_DH_AS"/>
</dbReference>
<dbReference type="GO" id="GO:0005737">
    <property type="term" value="C:cytoplasm"/>
    <property type="evidence" value="ECO:0007669"/>
    <property type="project" value="Ensembl"/>
</dbReference>
<keyword evidence="10" id="KW-1185">Reference proteome</keyword>
<evidence type="ECO:0000256" key="2">
    <source>
        <dbReference type="ARBA" id="ARBA00006054"/>
    </source>
</evidence>
<dbReference type="PRINTS" id="PR00086">
    <property type="entry name" value="LLDHDRGNASE"/>
</dbReference>
<comment type="catalytic activity">
    <reaction evidence="6">
        <text>(S)-lactate + NAD(+) = pyruvate + NADH + H(+)</text>
        <dbReference type="Rhea" id="RHEA:23444"/>
        <dbReference type="ChEBI" id="CHEBI:15361"/>
        <dbReference type="ChEBI" id="CHEBI:15378"/>
        <dbReference type="ChEBI" id="CHEBI:16651"/>
        <dbReference type="ChEBI" id="CHEBI:57540"/>
        <dbReference type="ChEBI" id="CHEBI:57945"/>
        <dbReference type="EC" id="1.1.1.27"/>
    </reaction>
</comment>
<dbReference type="PROSITE" id="PS00064">
    <property type="entry name" value="L_LDH"/>
    <property type="match status" value="1"/>
</dbReference>
<feature type="domain" description="Lactate/malate dehydrogenase N-terminal" evidence="7">
    <location>
        <begin position="109"/>
        <end position="247"/>
    </location>
</feature>
<evidence type="ECO:0000256" key="4">
    <source>
        <dbReference type="ARBA" id="ARBA00023002"/>
    </source>
</evidence>
<evidence type="ECO:0000256" key="5">
    <source>
        <dbReference type="ARBA" id="ARBA00023027"/>
    </source>
</evidence>
<keyword evidence="5 6" id="KW-0520">NAD</keyword>
<comment type="similarity">
    <text evidence="2">Belongs to the LDH/MDH superfamily. LDH family.</text>
</comment>
<dbReference type="GO" id="GO:0006089">
    <property type="term" value="P:lactate metabolic process"/>
    <property type="evidence" value="ECO:0007669"/>
    <property type="project" value="Ensembl"/>
</dbReference>
<dbReference type="EC" id="1.1.1.27" evidence="3 6"/>
<dbReference type="Gene3D" id="3.40.50.720">
    <property type="entry name" value="NAD(P)-binding Rossmann-like Domain"/>
    <property type="match status" value="1"/>
</dbReference>
<dbReference type="Pfam" id="PF00056">
    <property type="entry name" value="Ldh_1_N"/>
    <property type="match status" value="1"/>
</dbReference>
<dbReference type="InterPro" id="IPR015955">
    <property type="entry name" value="Lactate_DH/Glyco_Ohase_4_C"/>
</dbReference>
<evidence type="ECO:0000259" key="7">
    <source>
        <dbReference type="Pfam" id="PF00056"/>
    </source>
</evidence>
<dbReference type="PANTHER" id="PTHR43128">
    <property type="entry name" value="L-2-HYDROXYCARBOXYLATE DEHYDROGENASE (NAD(P)(+))"/>
    <property type="match status" value="1"/>
</dbReference>
<evidence type="ECO:0000256" key="3">
    <source>
        <dbReference type="ARBA" id="ARBA00012967"/>
    </source>
</evidence>
<dbReference type="InterPro" id="IPR011304">
    <property type="entry name" value="L-lactate_DH"/>
</dbReference>
<organism evidence="9 10">
    <name type="scientific">Macaca fascicularis</name>
    <name type="common">Crab-eating macaque</name>
    <name type="synonym">Cynomolgus monkey</name>
    <dbReference type="NCBI Taxonomy" id="9541"/>
    <lineage>
        <taxon>Eukaryota</taxon>
        <taxon>Metazoa</taxon>
        <taxon>Chordata</taxon>
        <taxon>Craniata</taxon>
        <taxon>Vertebrata</taxon>
        <taxon>Euteleostomi</taxon>
        <taxon>Mammalia</taxon>
        <taxon>Eutheria</taxon>
        <taxon>Euarchontoglires</taxon>
        <taxon>Primates</taxon>
        <taxon>Haplorrhini</taxon>
        <taxon>Catarrhini</taxon>
        <taxon>Cercopithecidae</taxon>
        <taxon>Cercopithecinae</taxon>
        <taxon>Macaca</taxon>
    </lineage>
</organism>
<accession>A0A7N9CVJ9</accession>
<dbReference type="HAMAP" id="MF_00488">
    <property type="entry name" value="Lactate_dehydrog"/>
    <property type="match status" value="1"/>
</dbReference>
<evidence type="ECO:0000256" key="1">
    <source>
        <dbReference type="ARBA" id="ARBA00004843"/>
    </source>
</evidence>
<dbReference type="GO" id="GO:0004459">
    <property type="term" value="F:L-lactate dehydrogenase (NAD+) activity"/>
    <property type="evidence" value="ECO:0007669"/>
    <property type="project" value="UniProtKB-EC"/>
</dbReference>
<dbReference type="InterPro" id="IPR001557">
    <property type="entry name" value="L-lactate/malate_DH"/>
</dbReference>
<dbReference type="Ensembl" id="ENSMFAT00000083513.1">
    <property type="protein sequence ID" value="ENSMFAP00000053580.1"/>
    <property type="gene ID" value="ENSMFAG00000049071.1"/>
</dbReference>
<dbReference type="Pfam" id="PF02866">
    <property type="entry name" value="Ldh_1_C"/>
    <property type="match status" value="1"/>
</dbReference>
<dbReference type="GeneTree" id="ENSGT00940000163242"/>
<evidence type="ECO:0000259" key="8">
    <source>
        <dbReference type="Pfam" id="PF02866"/>
    </source>
</evidence>
<dbReference type="Proteomes" id="UP000233100">
    <property type="component" value="Chromosome 7"/>
</dbReference>
<dbReference type="NCBIfam" id="TIGR01771">
    <property type="entry name" value="L-LDH-NAD"/>
    <property type="match status" value="1"/>
</dbReference>
<keyword evidence="4 6" id="KW-0560">Oxidoreductase</keyword>
<dbReference type="InterPro" id="IPR001236">
    <property type="entry name" value="Lactate/malate_DH_N"/>
</dbReference>
<gene>
    <name evidence="9" type="primary">LDHAL6B</name>
</gene>
<dbReference type="InterPro" id="IPR022383">
    <property type="entry name" value="Lactate/malate_DH_C"/>
</dbReference>
<evidence type="ECO:0000313" key="10">
    <source>
        <dbReference type="Proteomes" id="UP000233100"/>
    </source>
</evidence>
<reference evidence="9 10" key="1">
    <citation type="submission" date="2013-03" db="EMBL/GenBank/DDBJ databases">
        <authorList>
            <person name="Warren W."/>
            <person name="Wilson R.K."/>
        </authorList>
    </citation>
    <scope>NUCLEOTIDE SEQUENCE</scope>
</reference>
<dbReference type="SUPFAM" id="SSF51735">
    <property type="entry name" value="NAD(P)-binding Rossmann-fold domains"/>
    <property type="match status" value="1"/>
</dbReference>
<protein>
    <recommendedName>
        <fullName evidence="3 6">L-lactate dehydrogenase</fullName>
        <ecNumber evidence="3 6">1.1.1.27</ecNumber>
    </recommendedName>
</protein>
<proteinExistence type="inferred from homology"/>
<reference evidence="9" key="3">
    <citation type="submission" date="2025-09" db="UniProtKB">
        <authorList>
            <consortium name="Ensembl"/>
        </authorList>
    </citation>
    <scope>IDENTIFICATION</scope>
</reference>
<sequence length="419" mass="46183">MRTRSRGLKVLPTALLVSQRSGQQLFAVSLSPLLERAAMSWTVPLVRASQRVSSVGANFLCLKMALCPRQAARIPLKGAWRFTSVSKMATVKSELIERFTSEEPVHHSKVSIIGTGSVGMACAISILLKGLIDELALVDLDEGKLKGETMDLQHGSSFTKMPNIVCSKDYFVTANSNLVIITAGARQEKGETRLNLVQRNVALFKLMISNIVQHSPHCKLIIVSNPVDILSYVAWKLSAFPKNRVIGSGCNLDTARFRFLIGQKLGIHSESCHGWILGEHGDSSVPVWSGVNIAGVPLKDLNSDIGTDKDPEQWKNVHEEVIATAYEIIKMKGYTSWAIGLSVADLTESILKNLRRTHPVSTIIKGLYGIDEEVFLSIPCILGENGITHLIKIKLTPEEEDRLKKSAKTLWEIQKELKI</sequence>
<dbReference type="CDD" id="cd05293">
    <property type="entry name" value="LDH_1"/>
    <property type="match status" value="1"/>
</dbReference>
<dbReference type="FunFam" id="3.40.50.720:FF:000029">
    <property type="entry name" value="L-lactate dehydrogenase A chain"/>
    <property type="match status" value="1"/>
</dbReference>
<evidence type="ECO:0000313" key="9">
    <source>
        <dbReference type="Ensembl" id="ENSMFAP00000053580.1"/>
    </source>
</evidence>
<name>A0A7N9CVJ9_MACFA</name>
<dbReference type="PANTHER" id="PTHR43128:SF8">
    <property type="entry name" value="L-LACTATE DEHYDROGENASE A-LIKE 6B"/>
    <property type="match status" value="1"/>
</dbReference>
<reference evidence="9" key="2">
    <citation type="submission" date="2025-08" db="UniProtKB">
        <authorList>
            <consortium name="Ensembl"/>
        </authorList>
    </citation>
    <scope>IDENTIFICATION</scope>
</reference>
<comment type="pathway">
    <text evidence="1 6">Fermentation; pyruvate fermentation to lactate; (S)-lactate from pyruvate: step 1/1.</text>
</comment>
<feature type="domain" description="Lactate/malate dehydrogenase C-terminal" evidence="8">
    <location>
        <begin position="251"/>
        <end position="415"/>
    </location>
</feature>
<dbReference type="InterPro" id="IPR036291">
    <property type="entry name" value="NAD(P)-bd_dom_sf"/>
</dbReference>
<evidence type="ECO:0000256" key="6">
    <source>
        <dbReference type="RuleBase" id="RU000496"/>
    </source>
</evidence>
<dbReference type="AlphaFoldDB" id="A0A7N9CVJ9"/>
<dbReference type="GeneID" id="101926834"/>